<dbReference type="Pfam" id="PF08709">
    <property type="entry name" value="Ins145_P3_rec"/>
    <property type="match status" value="1"/>
</dbReference>
<keyword evidence="5 8" id="KW-0472">Membrane</keyword>
<keyword evidence="11" id="KW-1185">Reference proteome</keyword>
<evidence type="ECO:0000256" key="1">
    <source>
        <dbReference type="ARBA" id="ARBA00004141"/>
    </source>
</evidence>
<dbReference type="PANTHER" id="PTHR13715">
    <property type="entry name" value="RYANODINE RECEPTOR AND IP3 RECEPTOR"/>
    <property type="match status" value="1"/>
</dbReference>
<dbReference type="SUPFAM" id="SSF48371">
    <property type="entry name" value="ARM repeat"/>
    <property type="match status" value="1"/>
</dbReference>
<comment type="caution">
    <text evidence="10">The sequence shown here is derived from an EMBL/GenBank/DDBJ whole genome shotgun (WGS) entry which is preliminary data.</text>
</comment>
<dbReference type="SUPFAM" id="SSF82109">
    <property type="entry name" value="MIR domain"/>
    <property type="match status" value="2"/>
</dbReference>
<dbReference type="Pfam" id="PF02815">
    <property type="entry name" value="MIR"/>
    <property type="match status" value="1"/>
</dbReference>
<feature type="transmembrane region" description="Helical" evidence="8">
    <location>
        <begin position="2447"/>
        <end position="2471"/>
    </location>
</feature>
<evidence type="ECO:0000256" key="6">
    <source>
        <dbReference type="ARBA" id="ARBA00023170"/>
    </source>
</evidence>
<feature type="coiled-coil region" evidence="7">
    <location>
        <begin position="2764"/>
        <end position="2791"/>
    </location>
</feature>
<dbReference type="OMA" id="YWLYESY"/>
<gene>
    <name evidence="10" type="ORF">PPERSA_03049</name>
</gene>
<dbReference type="SMART" id="SM00472">
    <property type="entry name" value="MIR"/>
    <property type="match status" value="2"/>
</dbReference>
<dbReference type="InterPro" id="IPR005821">
    <property type="entry name" value="Ion_trans_dom"/>
</dbReference>
<dbReference type="PANTHER" id="PTHR13715:SF99">
    <property type="entry name" value="INOSITOL 1,4,5-TRISPHOSPHATE RECEPTOR-LIKE PROTEIN A"/>
    <property type="match status" value="1"/>
</dbReference>
<dbReference type="InterPro" id="IPR014821">
    <property type="entry name" value="Ins145_P3_rcpt"/>
</dbReference>
<evidence type="ECO:0000256" key="7">
    <source>
        <dbReference type="SAM" id="Coils"/>
    </source>
</evidence>
<accession>A0A0V0QF34</accession>
<dbReference type="InParanoid" id="A0A0V0QF34"/>
<dbReference type="InterPro" id="IPR036300">
    <property type="entry name" value="MIR_dom_sf"/>
</dbReference>
<name>A0A0V0QF34_PSEPJ</name>
<dbReference type="OrthoDB" id="300855at2759"/>
<evidence type="ECO:0000259" key="9">
    <source>
        <dbReference type="PROSITE" id="PS50919"/>
    </source>
</evidence>
<dbReference type="Pfam" id="PF00520">
    <property type="entry name" value="Ion_trans"/>
    <property type="match status" value="1"/>
</dbReference>
<dbReference type="Pfam" id="PF08454">
    <property type="entry name" value="RIH_assoc"/>
    <property type="match status" value="1"/>
</dbReference>
<dbReference type="EMBL" id="LDAU01000182">
    <property type="protein sequence ID" value="KRX00789.1"/>
    <property type="molecule type" value="Genomic_DNA"/>
</dbReference>
<keyword evidence="4 8" id="KW-1133">Transmembrane helix</keyword>
<evidence type="ECO:0000313" key="11">
    <source>
        <dbReference type="Proteomes" id="UP000054937"/>
    </source>
</evidence>
<dbReference type="InterPro" id="IPR016024">
    <property type="entry name" value="ARM-type_fold"/>
</dbReference>
<reference evidence="10 11" key="1">
    <citation type="journal article" date="2015" name="Sci. Rep.">
        <title>Genome of the facultative scuticociliatosis pathogen Pseudocohnilembus persalinus provides insight into its virulence through horizontal gene transfer.</title>
        <authorList>
            <person name="Xiong J."/>
            <person name="Wang G."/>
            <person name="Cheng J."/>
            <person name="Tian M."/>
            <person name="Pan X."/>
            <person name="Warren A."/>
            <person name="Jiang C."/>
            <person name="Yuan D."/>
            <person name="Miao W."/>
        </authorList>
    </citation>
    <scope>NUCLEOTIDE SEQUENCE [LARGE SCALE GENOMIC DNA]</scope>
    <source>
        <strain evidence="10">36N120E</strain>
    </source>
</reference>
<dbReference type="PROSITE" id="PS50919">
    <property type="entry name" value="MIR"/>
    <property type="match status" value="1"/>
</dbReference>
<dbReference type="Proteomes" id="UP000054937">
    <property type="component" value="Unassembled WGS sequence"/>
</dbReference>
<keyword evidence="7" id="KW-0175">Coiled coil</keyword>
<feature type="transmembrane region" description="Helical" evidence="8">
    <location>
        <begin position="2555"/>
        <end position="2576"/>
    </location>
</feature>
<dbReference type="GO" id="GO:0006816">
    <property type="term" value="P:calcium ion transport"/>
    <property type="evidence" value="ECO:0007669"/>
    <property type="project" value="InterPro"/>
</dbReference>
<dbReference type="SUPFAM" id="SSF100909">
    <property type="entry name" value="IP3 receptor type 1 binding core, domain 2"/>
    <property type="match status" value="2"/>
</dbReference>
<dbReference type="InterPro" id="IPR035910">
    <property type="entry name" value="RyR/IP3R_RIH_dom_sf"/>
</dbReference>
<evidence type="ECO:0000256" key="5">
    <source>
        <dbReference type="ARBA" id="ARBA00023136"/>
    </source>
</evidence>
<dbReference type="Gene3D" id="2.80.10.50">
    <property type="match status" value="2"/>
</dbReference>
<feature type="domain" description="MIR" evidence="9">
    <location>
        <begin position="194"/>
        <end position="252"/>
    </location>
</feature>
<comment type="subcellular location">
    <subcellularLocation>
        <location evidence="1">Membrane</location>
        <topology evidence="1">Multi-pass membrane protein</topology>
    </subcellularLocation>
</comment>
<feature type="transmembrane region" description="Helical" evidence="8">
    <location>
        <begin position="2407"/>
        <end position="2427"/>
    </location>
</feature>
<sequence length="2793" mass="328516">MKYYDQARHEIPKQIQEMEQESELNYDQYEKLKGTPILYGQTIQLLHVNSNKFLFYDLNNVSDYDPDNLRIGLQEEYSDETQFKILPSFSYQSESQGYIYDEDIVYIVSNMDSNRKMIGEPYLHASKSVEVPEQFDDDGSKLVKKEMNVSTDKKSNWKIKIFSEYIDERKGFLSVTDNIWINFSEQDSENMQQGGLVEWQNLYRLRHLTTNQYLALGENNLGTSEISQQEHSRPLQLVEGVKSASLFQFEMIYSTLSSKDKHILTKYLQKDSYFRLKGIVNQYNNTNLIHSQVFDQQVRFQPSIEQLKSANQLQDDRNAEYWLKTADPQEYDDQQDEFDNVQDAQYIPLFSTIKKEENVFKLAKANANEFRMTCFLLSCMKTIKKTLPYLSPEFFDKISANDGNFQTDYKKFLIRIGRLEKCLYDLNLFCHNRLEAYLYVDQDYNSINSFIQNVLREQLFIELLVKLLVEAFPKIDYLVQIKQIENTPKQNQKGIIKIISDDRQRRLEVNNQVKEEFVLRKKKVCTYIYKLLSSICLNNLKNQEKASNYLPIFATHSKFIPTAMDCIIQIIRNYEELLLTLRYDTENEDNSNANTTTNMSSVNRSRQLTNQSLQQISALKKNTSSKSQFQKFNYNNNNKVSGDQNQRYESLVNELQKSSNFRVRQSWNLIEFFCKHLKQKEVSENPKNINTKRELLKFLGVSATYLKSGVNVNQEGIFDYIINKSNPQLVYQNNILLRIYSDGPILYVNVYDEDRKLIDIIQKAQNNQKAGIMNKEHIIGGDHQLTENNQFEQHKPKIEDSQLLHLIQDQINFYASMVNSRNNTWKSFVEKSINVASLVASMANQKFNHNFRAIGCHLLNQLYVDQEPRRTQKLPELCKIVQDKKNNHRRDSFQSDMSDGQAQAGLEITQDKVKVGDIKKNINEYIKQISDIIKYITNDMVQKDKEKDNKQKLKNYQILQKLIVQQSPEVYNNLTYEIMKLLKLLIDFGKFNIASKNGEFFEILRCLIVIFEFDKTYPEGRKILHEKREENKTGELSKAEGYMKEACSCLKKIFDMVNVMNVLKNEAKSKNKKKKIVITDIAGDDMGMQESFMKQTDVLKKILKQFYSDDQDDIEFKIKEEICDILNKYLDYKHNCLLDNLKDIFQNMVDDKLLATARKHPEKLKKEAQALFNEKIKTHMSQMIPIILSTGTEVDQLNNYFKERIPKQQDIININQILGFPIFPSLIVQFCLTQNIDMEQKILQILCRFYNQRKEFAELTSDLLILFDVENIKILKSCQKKIKVLAKNVDESEVWLKDLNKKKILKDTIQQFKFFTKMMLQGSKLNPSEDNITDGIPNKIDPIRQNIAKHLNVYSLAVSLIKENIGILDYDKEDGSQGDPNMIQDLKALFKQCFQFLKFFVINNVNNQNLLSEHLVALLVGMHNDLGQSSGGKNYRFSFKKQKHNIDGQIGGDEPFEYHAKLIECLAITTIGKEGMYYSESKLRQTISLKYIFELLKKQDYYNIKLDGQPGKIEQERLGMTKLKLPLLKYTYYTFLESEKISDEFNKYIDEFKSYIHFETQRFKADNRKPTPQYLHYFFEQFLYIIAAYLRSFSKEVSQEPNSEKNQNQNQIQNNQNLQEAHQEAGPNEPKTMQEALENLRLAIEQKFDVIIDEIQENLTENGLSEIILLRMKLQKEIFMKLQEKNFKEAREIESQKARVIIPFWQQQTLSEIKSQVVNVEELDQEINNGAQSKDAIMKNLWDIFLEEFLNSKMLTQEIEKEHMVFAQALDKVDKIYENDKTMSEIVNKGQIFSKLIQFLQKSHDNPENLQTFQLILNALGNFIYTEEDINNMEKLEPSKQEEKQKEIESNQNFLNQNGAVYMIFYLLSEYSNPKLADSIFNDIVNFGIKLLRDGNREVQKTVFQYFKNFTSSEVFFMRIHKKIEEEYDQIKKEIQKEEEKIFQFQDQGDQIFNILQFLQLFAEGHYLDLQNYVRQQDQNYHNYDLIQVMIELLNTYFKYRKQDYFNNMIQCFETLTEYIQGPCQQNQIALIQDNFLDLSNNLLSIDEIQEEDDEEQRRAYAEKQNNGLKKQNSLSQLNVQEKVGQQSSDSIIEDEKSSQKQLLNSEKLINIDINSKKKTHYLPKQMIAELKYKCSVTLISLLEARKDDTILLRMSRILDLKVLKQNIETAYLLYILVGKEKYDEELFEHVEYSEISELDHDDKEYQEKKEKSSFIIETGFNLYIVYQNFMEVKKDQVLEIKQETDTTQDWIKWLQEFIVGKIIKLGWDVVIAVNQTRKRAQALIKVGKDSQKTFYEKFQSLKAEKQDLSQESILFFRNNTVHIEVQREDKQLEKAYFYRPPFCNSLDKDSKTKFNREAIRISPKAKVTSLISESKKLIKTMKHNFWLDQQFNRLPILIVLNQNIALLRDVAFLIAIAINIMVLVSYEYNSEGDSVNEHTSGAIETLGIIVIILSGIIVTFNLLKTAPLLIAKAWVGIESEQFNVFVILKRFLLSFYNLLTDFYVLYYILYASAAIFGLIISPFLFFFHLFDVLVRYPVLLNVVKAVWIPKKQILFTYFLFIVLMYVFTLFGYYWLRTSYESNFCESTWICLLTAIDKSFKADGGLGGFLVPVEGTEPDSKFLIRFFFDNIYFILLMIIMINIVSGIIIDTFGQLREQLGDYEEDLNTICFICGHKSEFLEKNSYNSKGFKHHIKNDHYMWNYLFYIAYLNDKKKTEYTGIESYVSEKLEKDEISWFPTYKALCLKPSTDKQETHEIIDDLVAIQKEQNQLQQMLDNIDTYIDKIEEQQKEYD</sequence>
<evidence type="ECO:0000256" key="8">
    <source>
        <dbReference type="SAM" id="Phobius"/>
    </source>
</evidence>
<keyword evidence="6" id="KW-0675">Receptor</keyword>
<dbReference type="InterPro" id="IPR015925">
    <property type="entry name" value="Ryanodine_IP3_receptor"/>
</dbReference>
<dbReference type="GO" id="GO:0005216">
    <property type="term" value="F:monoatomic ion channel activity"/>
    <property type="evidence" value="ECO:0007669"/>
    <property type="project" value="InterPro"/>
</dbReference>
<evidence type="ECO:0000256" key="2">
    <source>
        <dbReference type="ARBA" id="ARBA00022692"/>
    </source>
</evidence>
<dbReference type="InterPro" id="IPR013662">
    <property type="entry name" value="RIH_assoc-dom"/>
</dbReference>
<evidence type="ECO:0000256" key="4">
    <source>
        <dbReference type="ARBA" id="ARBA00022989"/>
    </source>
</evidence>
<keyword evidence="3" id="KW-0677">Repeat</keyword>
<evidence type="ECO:0000313" key="10">
    <source>
        <dbReference type="EMBL" id="KRX00789.1"/>
    </source>
</evidence>
<organism evidence="10 11">
    <name type="scientific">Pseudocohnilembus persalinus</name>
    <name type="common">Ciliate</name>
    <dbReference type="NCBI Taxonomy" id="266149"/>
    <lineage>
        <taxon>Eukaryota</taxon>
        <taxon>Sar</taxon>
        <taxon>Alveolata</taxon>
        <taxon>Ciliophora</taxon>
        <taxon>Intramacronucleata</taxon>
        <taxon>Oligohymenophorea</taxon>
        <taxon>Scuticociliatia</taxon>
        <taxon>Philasterida</taxon>
        <taxon>Pseudocohnilembidae</taxon>
        <taxon>Pseudocohnilembus</taxon>
    </lineage>
</organism>
<keyword evidence="2 8" id="KW-0812">Transmembrane</keyword>
<feature type="coiled-coil region" evidence="7">
    <location>
        <begin position="1921"/>
        <end position="1948"/>
    </location>
</feature>
<proteinExistence type="predicted"/>
<evidence type="ECO:0000256" key="3">
    <source>
        <dbReference type="ARBA" id="ARBA00022737"/>
    </source>
</evidence>
<protein>
    <submittedName>
        <fullName evidence="10">MIR motif</fullName>
    </submittedName>
</protein>
<dbReference type="GO" id="GO:0016020">
    <property type="term" value="C:membrane"/>
    <property type="evidence" value="ECO:0007669"/>
    <property type="project" value="UniProtKB-SubCell"/>
</dbReference>
<feature type="transmembrane region" description="Helical" evidence="8">
    <location>
        <begin position="2506"/>
        <end position="2534"/>
    </location>
</feature>
<dbReference type="InterPro" id="IPR016093">
    <property type="entry name" value="MIR_motif"/>
</dbReference>
<feature type="transmembrane region" description="Helical" evidence="8">
    <location>
        <begin position="2631"/>
        <end position="2649"/>
    </location>
</feature>